<evidence type="ECO:0000256" key="4">
    <source>
        <dbReference type="ARBA" id="ARBA00022438"/>
    </source>
</evidence>
<dbReference type="CDD" id="cd00433">
    <property type="entry name" value="Peptidase_M17"/>
    <property type="match status" value="1"/>
</dbReference>
<dbReference type="EMBL" id="BAAAGX010000046">
    <property type="protein sequence ID" value="GAA0283645.1"/>
    <property type="molecule type" value="Genomic_DNA"/>
</dbReference>
<dbReference type="SUPFAM" id="SSF53187">
    <property type="entry name" value="Zn-dependent exopeptidases"/>
    <property type="match status" value="1"/>
</dbReference>
<dbReference type="HAMAP" id="MF_00181">
    <property type="entry name" value="Cytosol_peptidase_M17"/>
    <property type="match status" value="1"/>
</dbReference>
<dbReference type="Gene3D" id="3.40.630.10">
    <property type="entry name" value="Zn peptidases"/>
    <property type="match status" value="1"/>
</dbReference>
<dbReference type="InterPro" id="IPR000819">
    <property type="entry name" value="Peptidase_M17_C"/>
</dbReference>
<feature type="binding site" evidence="8">
    <location>
        <position position="343"/>
    </location>
    <ligand>
        <name>Mn(2+)</name>
        <dbReference type="ChEBI" id="CHEBI:29035"/>
        <label>2</label>
    </ligand>
</feature>
<evidence type="ECO:0000256" key="6">
    <source>
        <dbReference type="ARBA" id="ARBA00022801"/>
    </source>
</evidence>
<accession>A0ABP3EXW8</accession>
<dbReference type="PRINTS" id="PR00481">
    <property type="entry name" value="LAMNOPPTDASE"/>
</dbReference>
<feature type="region of interest" description="Disordered" evidence="9">
    <location>
        <begin position="66"/>
        <end position="87"/>
    </location>
</feature>
<keyword evidence="4 8" id="KW-0031">Aminopeptidase</keyword>
<keyword evidence="5 8" id="KW-0645">Protease</keyword>
<feature type="binding site" evidence="8">
    <location>
        <position position="420"/>
    </location>
    <ligand>
        <name>Mn(2+)</name>
        <dbReference type="ChEBI" id="CHEBI:29035"/>
        <label>1</label>
    </ligand>
</feature>
<keyword evidence="8" id="KW-0479">Metal-binding</keyword>
<evidence type="ECO:0000313" key="12">
    <source>
        <dbReference type="Proteomes" id="UP001500967"/>
    </source>
</evidence>
<comment type="function">
    <text evidence="7 8">Presumably involved in the processing and regular turnover of intracellular proteins. Catalyzes the removal of unsubstituted N-terminal amino acids from various peptides.</text>
</comment>
<dbReference type="InterPro" id="IPR008283">
    <property type="entry name" value="Peptidase_M17_N"/>
</dbReference>
<dbReference type="NCBIfam" id="NF002073">
    <property type="entry name" value="PRK00913.1-2"/>
    <property type="match status" value="1"/>
</dbReference>
<dbReference type="PANTHER" id="PTHR11963">
    <property type="entry name" value="LEUCINE AMINOPEPTIDASE-RELATED"/>
    <property type="match status" value="1"/>
</dbReference>
<dbReference type="PANTHER" id="PTHR11963:SF23">
    <property type="entry name" value="CYTOSOL AMINOPEPTIDASE"/>
    <property type="match status" value="1"/>
</dbReference>
<dbReference type="EC" id="3.4.11.1" evidence="8"/>
<dbReference type="EC" id="3.4.11.10" evidence="8"/>
<feature type="binding site" evidence="8">
    <location>
        <position position="422"/>
    </location>
    <ligand>
        <name>Mn(2+)</name>
        <dbReference type="ChEBI" id="CHEBI:29035"/>
        <label>2</label>
    </ligand>
</feature>
<evidence type="ECO:0000256" key="3">
    <source>
        <dbReference type="ARBA" id="ARBA00009528"/>
    </source>
</evidence>
<comment type="caution">
    <text evidence="11">The sequence shown here is derived from an EMBL/GenBank/DDBJ whole genome shotgun (WGS) entry which is preliminary data.</text>
</comment>
<sequence length="571" mass="58859">MLDVRLVAVADHSADTPVVLALPTAPDEPTGEAAEPGATGALTDAEIVEGAAPADAPGAVADVERAAGPPAGAHDVTGAQPGAHGVEGTAVDDVTEADEDERAAPAVLLTTPYALPDGLAATLDAWLGDERRPEPPAKGKAGEVATLPLPGGSPAVVLLVGTGDGEERDWRKAGAALVRAASGDPEVVLALPADVTPDAVRGLFEGALLASYRFTLASDPKPSTLRSIRVVTEDPARFADVVTRARAVANGTVFARDLVNTPSNIKSPEWFADQATESAAVLGIDVQVRDPEWLAANGFGGVLAVGGGSTRGPRLLELRWAPPGVELHTLRHVVLVGKGITFDTGGISIKPAQGMQMMKKDMGGGAAVVGAVLAAAAQELALRVTVLVPLAENMPSGTAYRPGDVVRHYGGRTSEIFSTDAEGRMVLGDALAYAVATLQPDVVIDLATLTGGQSVALGKRTAALFSENDDLAKALFEAAEQAGERVWQLPLPEDYLEQIDSDVADANNSGGRGAQTATAALFLRPFTGAARDRWVHIDMSGPAWSEGPNDELTKGATGWGTRTLARYLESL</sequence>
<evidence type="ECO:0000256" key="2">
    <source>
        <dbReference type="ARBA" id="ARBA00000967"/>
    </source>
</evidence>
<feature type="binding site" evidence="8">
    <location>
        <position position="361"/>
    </location>
    <ligand>
        <name>Mn(2+)</name>
        <dbReference type="ChEBI" id="CHEBI:29035"/>
        <label>2</label>
    </ligand>
</feature>
<dbReference type="InterPro" id="IPR043472">
    <property type="entry name" value="Macro_dom-like"/>
</dbReference>
<evidence type="ECO:0000256" key="5">
    <source>
        <dbReference type="ARBA" id="ARBA00022670"/>
    </source>
</evidence>
<organism evidence="11 12">
    <name type="scientific">Cryptosporangium japonicum</name>
    <dbReference type="NCBI Taxonomy" id="80872"/>
    <lineage>
        <taxon>Bacteria</taxon>
        <taxon>Bacillati</taxon>
        <taxon>Actinomycetota</taxon>
        <taxon>Actinomycetes</taxon>
        <taxon>Cryptosporangiales</taxon>
        <taxon>Cryptosporangiaceae</taxon>
        <taxon>Cryptosporangium</taxon>
    </lineage>
</organism>
<dbReference type="SUPFAM" id="SSF52949">
    <property type="entry name" value="Macro domain-like"/>
    <property type="match status" value="1"/>
</dbReference>
<dbReference type="InterPro" id="IPR023042">
    <property type="entry name" value="Peptidase_M17_leu_NH2_pept"/>
</dbReference>
<evidence type="ECO:0000256" key="8">
    <source>
        <dbReference type="HAMAP-Rule" id="MF_00181"/>
    </source>
</evidence>
<dbReference type="Pfam" id="PF02789">
    <property type="entry name" value="Peptidase_M17_N"/>
    <property type="match status" value="1"/>
</dbReference>
<keyword evidence="6 8" id="KW-0378">Hydrolase</keyword>
<feature type="binding site" evidence="8">
    <location>
        <position position="338"/>
    </location>
    <ligand>
        <name>Mn(2+)</name>
        <dbReference type="ChEBI" id="CHEBI:29035"/>
        <label>2</label>
    </ligand>
</feature>
<protein>
    <recommendedName>
        <fullName evidence="8">Probable cytosol aminopeptidase</fullName>
        <ecNumber evidence="8">3.4.11.1</ecNumber>
    </recommendedName>
    <alternativeName>
        <fullName evidence="8">Leucine aminopeptidase</fullName>
        <shortName evidence="8">LAP</shortName>
        <ecNumber evidence="8">3.4.11.10</ecNumber>
    </alternativeName>
    <alternativeName>
        <fullName evidence="8">Leucyl aminopeptidase</fullName>
    </alternativeName>
</protein>
<dbReference type="PROSITE" id="PS00631">
    <property type="entry name" value="CYTOSOL_AP"/>
    <property type="match status" value="1"/>
</dbReference>
<feature type="active site" evidence="8">
    <location>
        <position position="424"/>
    </location>
</feature>
<comment type="catalytic activity">
    <reaction evidence="2 8">
        <text>Release of an N-terminal amino acid, preferentially leucine, but not glutamic or aspartic acids.</text>
        <dbReference type="EC" id="3.4.11.10"/>
    </reaction>
</comment>
<comment type="subcellular location">
    <subcellularLocation>
        <location evidence="8">Cytoplasm</location>
    </subcellularLocation>
</comment>
<evidence type="ECO:0000259" key="10">
    <source>
        <dbReference type="PROSITE" id="PS00631"/>
    </source>
</evidence>
<comment type="catalytic activity">
    <reaction evidence="1 8">
        <text>Release of an N-terminal amino acid, Xaa-|-Yaa-, in which Xaa is preferably Leu, but may be other amino acids including Pro although not Arg or Lys, and Yaa may be Pro. Amino acid amides and methyl esters are also readily hydrolyzed, but rates on arylamides are exceedingly low.</text>
        <dbReference type="EC" id="3.4.11.1"/>
    </reaction>
</comment>
<reference evidence="12" key="1">
    <citation type="journal article" date="2019" name="Int. J. Syst. Evol. Microbiol.">
        <title>The Global Catalogue of Microorganisms (GCM) 10K type strain sequencing project: providing services to taxonomists for standard genome sequencing and annotation.</title>
        <authorList>
            <consortium name="The Broad Institute Genomics Platform"/>
            <consortium name="The Broad Institute Genome Sequencing Center for Infectious Disease"/>
            <person name="Wu L."/>
            <person name="Ma J."/>
        </authorList>
    </citation>
    <scope>NUCLEOTIDE SEQUENCE [LARGE SCALE GENOMIC DNA]</scope>
    <source>
        <strain evidence="12">JCM 10425</strain>
    </source>
</reference>
<feature type="binding site" evidence="8">
    <location>
        <position position="343"/>
    </location>
    <ligand>
        <name>Mn(2+)</name>
        <dbReference type="ChEBI" id="CHEBI:29035"/>
        <label>1</label>
    </ligand>
</feature>
<evidence type="ECO:0000256" key="1">
    <source>
        <dbReference type="ARBA" id="ARBA00000135"/>
    </source>
</evidence>
<dbReference type="RefSeq" id="WP_344654607.1">
    <property type="nucleotide sequence ID" value="NZ_BAAAGX010000046.1"/>
</dbReference>
<dbReference type="InterPro" id="IPR011356">
    <property type="entry name" value="Leucine_aapep/pepB"/>
</dbReference>
<dbReference type="Gene3D" id="3.40.220.10">
    <property type="entry name" value="Leucine Aminopeptidase, subunit E, domain 1"/>
    <property type="match status" value="1"/>
</dbReference>
<name>A0ABP3EXW8_9ACTN</name>
<evidence type="ECO:0000256" key="7">
    <source>
        <dbReference type="ARBA" id="ARBA00049972"/>
    </source>
</evidence>
<proteinExistence type="inferred from homology"/>
<keyword evidence="12" id="KW-1185">Reference proteome</keyword>
<gene>
    <name evidence="8" type="primary">pepA</name>
    <name evidence="11" type="ORF">GCM10009539_84670</name>
</gene>
<feature type="domain" description="Cytosol aminopeptidase" evidence="10">
    <location>
        <begin position="418"/>
        <end position="425"/>
    </location>
</feature>
<keyword evidence="8" id="KW-0963">Cytoplasm</keyword>
<dbReference type="Proteomes" id="UP001500967">
    <property type="component" value="Unassembled WGS sequence"/>
</dbReference>
<comment type="similarity">
    <text evidence="3 8">Belongs to the peptidase M17 family.</text>
</comment>
<comment type="cofactor">
    <cofactor evidence="8">
        <name>Mn(2+)</name>
        <dbReference type="ChEBI" id="CHEBI:29035"/>
    </cofactor>
    <text evidence="8">Binds 2 manganese ions per subunit.</text>
</comment>
<dbReference type="Pfam" id="PF00883">
    <property type="entry name" value="Peptidase_M17"/>
    <property type="match status" value="1"/>
</dbReference>
<evidence type="ECO:0000313" key="11">
    <source>
        <dbReference type="EMBL" id="GAA0283645.1"/>
    </source>
</evidence>
<feature type="binding site" evidence="8">
    <location>
        <position position="422"/>
    </location>
    <ligand>
        <name>Mn(2+)</name>
        <dbReference type="ChEBI" id="CHEBI:29035"/>
        <label>1</label>
    </ligand>
</feature>
<feature type="active site" evidence="8">
    <location>
        <position position="350"/>
    </location>
</feature>
<evidence type="ECO:0000256" key="9">
    <source>
        <dbReference type="SAM" id="MobiDB-lite"/>
    </source>
</evidence>
<keyword evidence="8" id="KW-0464">Manganese</keyword>